<proteinExistence type="predicted"/>
<organism evidence="1 2">
    <name type="scientific">Colletotrichum navitas</name>
    <dbReference type="NCBI Taxonomy" id="681940"/>
    <lineage>
        <taxon>Eukaryota</taxon>
        <taxon>Fungi</taxon>
        <taxon>Dikarya</taxon>
        <taxon>Ascomycota</taxon>
        <taxon>Pezizomycotina</taxon>
        <taxon>Sordariomycetes</taxon>
        <taxon>Hypocreomycetidae</taxon>
        <taxon>Glomerellales</taxon>
        <taxon>Glomerellaceae</taxon>
        <taxon>Colletotrichum</taxon>
        <taxon>Colletotrichum graminicola species complex</taxon>
    </lineage>
</organism>
<keyword evidence="2" id="KW-1185">Reference proteome</keyword>
<name>A0AAD8Q7S3_9PEZI</name>
<accession>A0AAD8Q7S3</accession>
<evidence type="ECO:0000313" key="1">
    <source>
        <dbReference type="EMBL" id="KAK1597397.1"/>
    </source>
</evidence>
<dbReference type="AlphaFoldDB" id="A0AAD8Q7S3"/>
<protein>
    <submittedName>
        <fullName evidence="1">Uncharacterized protein</fullName>
    </submittedName>
</protein>
<comment type="caution">
    <text evidence="1">The sequence shown here is derived from an EMBL/GenBank/DDBJ whole genome shotgun (WGS) entry which is preliminary data.</text>
</comment>
<reference evidence="1" key="1">
    <citation type="submission" date="2021-06" db="EMBL/GenBank/DDBJ databases">
        <title>Comparative genomics, transcriptomics and evolutionary studies reveal genomic signatures of adaptation to plant cell wall in hemibiotrophic fungi.</title>
        <authorList>
            <consortium name="DOE Joint Genome Institute"/>
            <person name="Baroncelli R."/>
            <person name="Diaz J.F."/>
            <person name="Benocci T."/>
            <person name="Peng M."/>
            <person name="Battaglia E."/>
            <person name="Haridas S."/>
            <person name="Andreopoulos W."/>
            <person name="Labutti K."/>
            <person name="Pangilinan J."/>
            <person name="Floch G.L."/>
            <person name="Makela M.R."/>
            <person name="Henrissat B."/>
            <person name="Grigoriev I.V."/>
            <person name="Crouch J.A."/>
            <person name="De Vries R.P."/>
            <person name="Sukno S.A."/>
            <person name="Thon M.R."/>
        </authorList>
    </citation>
    <scope>NUCLEOTIDE SEQUENCE</scope>
    <source>
        <strain evidence="1">CBS 125086</strain>
    </source>
</reference>
<evidence type="ECO:0000313" key="2">
    <source>
        <dbReference type="Proteomes" id="UP001230504"/>
    </source>
</evidence>
<dbReference type="EMBL" id="JAHLJV010000008">
    <property type="protein sequence ID" value="KAK1597397.1"/>
    <property type="molecule type" value="Genomic_DNA"/>
</dbReference>
<dbReference type="Proteomes" id="UP001230504">
    <property type="component" value="Unassembled WGS sequence"/>
</dbReference>
<dbReference type="GeneID" id="85437122"/>
<dbReference type="RefSeq" id="XP_060418187.1">
    <property type="nucleotide sequence ID" value="XM_060552882.1"/>
</dbReference>
<gene>
    <name evidence="1" type="ORF">LY79DRAFT_384732</name>
</gene>
<sequence length="135" mass="15801">MRTRCVLSLQCWRSISRCVVCESGVYMPAKQTREENNLDTSLQWDVNWLYDSNFCVNSSDLSTNHHTLAIVYASDSHCWWLCLCLVCPYFQLLAAEFLVLRTGWTLTQQHLMADNFRTLAERLEYNQTIPSRLQL</sequence>